<evidence type="ECO:0000313" key="6">
    <source>
        <dbReference type="EMBL" id="RUM98120.1"/>
    </source>
</evidence>
<name>A0A432V7K2_9HYPH</name>
<dbReference type="PANTHER" id="PTHR30419">
    <property type="entry name" value="HTH-TYPE TRANSCRIPTIONAL REGULATOR YBHD"/>
    <property type="match status" value="1"/>
</dbReference>
<dbReference type="InterPro" id="IPR036390">
    <property type="entry name" value="WH_DNA-bd_sf"/>
</dbReference>
<dbReference type="Proteomes" id="UP000281647">
    <property type="component" value="Unassembled WGS sequence"/>
</dbReference>
<dbReference type="InterPro" id="IPR050950">
    <property type="entry name" value="HTH-type_LysR_regulators"/>
</dbReference>
<reference evidence="6 7" key="1">
    <citation type="submission" date="2018-11" db="EMBL/GenBank/DDBJ databases">
        <title>Pseudaminobacter arsenicus sp. nov., an arsenic-resistant bacterium isolated from arsenic-rich aquifers.</title>
        <authorList>
            <person name="Mu Y."/>
        </authorList>
    </citation>
    <scope>NUCLEOTIDE SEQUENCE [LARGE SCALE GENOMIC DNA]</scope>
    <source>
        <strain evidence="6 7">CB3</strain>
    </source>
</reference>
<dbReference type="InterPro" id="IPR000847">
    <property type="entry name" value="LysR_HTH_N"/>
</dbReference>
<evidence type="ECO:0000259" key="5">
    <source>
        <dbReference type="PROSITE" id="PS50931"/>
    </source>
</evidence>
<keyword evidence="2" id="KW-0805">Transcription regulation</keyword>
<dbReference type="CDD" id="cd08423">
    <property type="entry name" value="PBP2_LTTR_like_6"/>
    <property type="match status" value="1"/>
</dbReference>
<dbReference type="GO" id="GO:0005829">
    <property type="term" value="C:cytosol"/>
    <property type="evidence" value="ECO:0007669"/>
    <property type="project" value="TreeGrafter"/>
</dbReference>
<dbReference type="Gene3D" id="1.10.10.10">
    <property type="entry name" value="Winged helix-like DNA-binding domain superfamily/Winged helix DNA-binding domain"/>
    <property type="match status" value="1"/>
</dbReference>
<dbReference type="RefSeq" id="WP_128626500.1">
    <property type="nucleotide sequence ID" value="NZ_RKST01000007.1"/>
</dbReference>
<dbReference type="EMBL" id="RKST01000007">
    <property type="protein sequence ID" value="RUM98120.1"/>
    <property type="molecule type" value="Genomic_DNA"/>
</dbReference>
<dbReference type="InterPro" id="IPR036388">
    <property type="entry name" value="WH-like_DNA-bd_sf"/>
</dbReference>
<comment type="similarity">
    <text evidence="1">Belongs to the LysR transcriptional regulatory family.</text>
</comment>
<evidence type="ECO:0000256" key="3">
    <source>
        <dbReference type="ARBA" id="ARBA00023125"/>
    </source>
</evidence>
<evidence type="ECO:0000256" key="4">
    <source>
        <dbReference type="ARBA" id="ARBA00023163"/>
    </source>
</evidence>
<dbReference type="GO" id="GO:0003677">
    <property type="term" value="F:DNA binding"/>
    <property type="evidence" value="ECO:0007669"/>
    <property type="project" value="UniProtKB-KW"/>
</dbReference>
<accession>A0A432V7K2</accession>
<dbReference type="SUPFAM" id="SSF53850">
    <property type="entry name" value="Periplasmic binding protein-like II"/>
    <property type="match status" value="1"/>
</dbReference>
<dbReference type="AlphaFoldDB" id="A0A432V7K2"/>
<protein>
    <submittedName>
        <fullName evidence="6">LysR family transcriptional regulator</fullName>
    </submittedName>
</protein>
<evidence type="ECO:0000256" key="2">
    <source>
        <dbReference type="ARBA" id="ARBA00023015"/>
    </source>
</evidence>
<comment type="caution">
    <text evidence="6">The sequence shown here is derived from an EMBL/GenBank/DDBJ whole genome shotgun (WGS) entry which is preliminary data.</text>
</comment>
<dbReference type="InterPro" id="IPR005119">
    <property type="entry name" value="LysR_subst-bd"/>
</dbReference>
<dbReference type="GO" id="GO:0003700">
    <property type="term" value="F:DNA-binding transcription factor activity"/>
    <property type="evidence" value="ECO:0007669"/>
    <property type="project" value="InterPro"/>
</dbReference>
<keyword evidence="3" id="KW-0238">DNA-binding</keyword>
<gene>
    <name evidence="6" type="ORF">EET67_08370</name>
</gene>
<organism evidence="6 7">
    <name type="scientific">Borborobacter arsenicus</name>
    <dbReference type="NCBI Taxonomy" id="1851146"/>
    <lineage>
        <taxon>Bacteria</taxon>
        <taxon>Pseudomonadati</taxon>
        <taxon>Pseudomonadota</taxon>
        <taxon>Alphaproteobacteria</taxon>
        <taxon>Hyphomicrobiales</taxon>
        <taxon>Phyllobacteriaceae</taxon>
        <taxon>Borborobacter</taxon>
    </lineage>
</organism>
<proteinExistence type="inferred from homology"/>
<feature type="domain" description="HTH lysR-type" evidence="5">
    <location>
        <begin position="1"/>
        <end position="58"/>
    </location>
</feature>
<dbReference type="Pfam" id="PF03466">
    <property type="entry name" value="LysR_substrate"/>
    <property type="match status" value="1"/>
</dbReference>
<evidence type="ECO:0000313" key="7">
    <source>
        <dbReference type="Proteomes" id="UP000281647"/>
    </source>
</evidence>
<keyword evidence="7" id="KW-1185">Reference proteome</keyword>
<dbReference type="Pfam" id="PF00126">
    <property type="entry name" value="HTH_1"/>
    <property type="match status" value="1"/>
</dbReference>
<evidence type="ECO:0000256" key="1">
    <source>
        <dbReference type="ARBA" id="ARBA00009437"/>
    </source>
</evidence>
<dbReference type="PROSITE" id="PS50931">
    <property type="entry name" value="HTH_LYSR"/>
    <property type="match status" value="1"/>
</dbReference>
<dbReference type="FunFam" id="1.10.10.10:FF:000001">
    <property type="entry name" value="LysR family transcriptional regulator"/>
    <property type="match status" value="1"/>
</dbReference>
<sequence length="307" mass="32969">MDISRLRALRELAKRKTMAAVADALFVSASAVSQQISQLEDEAGVPLISRRGRGVRLTEAGERLVAHAERIIGILEEAKTDLAELKKIVAGEVRLAAFPSIASTLAPAAMQEVETAHPRLRVVLNVMEPMEGLAALRAWQTDVAIVDDLTVDPSSADRNVEKTYLCDDRLYAILPAGHSLAGRDSVHLNELADAKWALDVASNKYSEVIMAACHHAGFEPVVNAYCNGFEVVVALIEAGCSVSVMPGLRLKSYRGEVVSVPVVPEIRRQIFAAVRAGETRNPSIAAVLHALGTAVELQVPAHTMSSL</sequence>
<dbReference type="SUPFAM" id="SSF46785">
    <property type="entry name" value="Winged helix' DNA-binding domain"/>
    <property type="match status" value="1"/>
</dbReference>
<keyword evidence="4" id="KW-0804">Transcription</keyword>
<dbReference type="OrthoDB" id="9791253at2"/>
<dbReference type="Gene3D" id="3.40.190.10">
    <property type="entry name" value="Periplasmic binding protein-like II"/>
    <property type="match status" value="2"/>
</dbReference>